<evidence type="ECO:0000259" key="1">
    <source>
        <dbReference type="Pfam" id="PF00551"/>
    </source>
</evidence>
<comment type="caution">
    <text evidence="2">The sequence shown here is derived from an EMBL/GenBank/DDBJ whole genome shotgun (WGS) entry which is preliminary data.</text>
</comment>
<evidence type="ECO:0000313" key="3">
    <source>
        <dbReference type="Proteomes" id="UP001223144"/>
    </source>
</evidence>
<reference evidence="2 3" key="1">
    <citation type="submission" date="2023-04" db="EMBL/GenBank/DDBJ databases">
        <title>Streptomyces chengmaiensis sp. nov. isolated from the stem of mangrove plant in Hainan.</title>
        <authorList>
            <person name="Huang X."/>
            <person name="Zhou S."/>
            <person name="Chu X."/>
            <person name="Xie Y."/>
            <person name="Lin Y."/>
        </authorList>
    </citation>
    <scope>NUCLEOTIDE SEQUENCE [LARGE SCALE GENOMIC DNA]</scope>
    <source>
        <strain evidence="2 3">HNM0663</strain>
    </source>
</reference>
<organism evidence="2 3">
    <name type="scientific">Streptomyces chengmaiensis</name>
    <dbReference type="NCBI Taxonomy" id="3040919"/>
    <lineage>
        <taxon>Bacteria</taxon>
        <taxon>Bacillati</taxon>
        <taxon>Actinomycetota</taxon>
        <taxon>Actinomycetes</taxon>
        <taxon>Kitasatosporales</taxon>
        <taxon>Streptomycetaceae</taxon>
        <taxon>Streptomyces</taxon>
    </lineage>
</organism>
<gene>
    <name evidence="2" type="ORF">QCN29_03770</name>
</gene>
<feature type="domain" description="Formyl transferase N-terminal" evidence="1">
    <location>
        <begin position="78"/>
        <end position="153"/>
    </location>
</feature>
<proteinExistence type="predicted"/>
<dbReference type="InterPro" id="IPR002376">
    <property type="entry name" value="Formyl_transf_N"/>
</dbReference>
<dbReference type="Gene3D" id="3.40.50.170">
    <property type="entry name" value="Formyl transferase, N-terminal domain"/>
    <property type="match status" value="1"/>
</dbReference>
<evidence type="ECO:0000313" key="2">
    <source>
        <dbReference type="EMBL" id="MDH2387920.1"/>
    </source>
</evidence>
<dbReference type="Proteomes" id="UP001223144">
    <property type="component" value="Unassembled WGS sequence"/>
</dbReference>
<dbReference type="EMBL" id="JARWBG010000003">
    <property type="protein sequence ID" value="MDH2387920.1"/>
    <property type="molecule type" value="Genomic_DNA"/>
</dbReference>
<dbReference type="RefSeq" id="WP_279926230.1">
    <property type="nucleotide sequence ID" value="NZ_JARWBG010000003.1"/>
</dbReference>
<accession>A0ABT6HH53</accession>
<protein>
    <submittedName>
        <fullName evidence="2">Formyltransferase family protein</fullName>
    </submittedName>
</protein>
<keyword evidence="3" id="KW-1185">Reference proteome</keyword>
<dbReference type="Pfam" id="PF00551">
    <property type="entry name" value="Formyl_trans_N"/>
    <property type="match status" value="1"/>
</dbReference>
<dbReference type="SUPFAM" id="SSF53328">
    <property type="entry name" value="Formyltransferase"/>
    <property type="match status" value="1"/>
</dbReference>
<name>A0ABT6HH53_9ACTN</name>
<dbReference type="InterPro" id="IPR036477">
    <property type="entry name" value="Formyl_transf_N_sf"/>
</dbReference>
<sequence length="236" mass="25260">MIFVGEGALLWRAVEHTLAAGLTVDLVCGPGREEPRPGVPYRAADDVNSLASVLADASSDGVVWSVNNPMIFRAPVLSSGLRVLNVHHGPLPAYRGRPEVALVYAMLHGEREFAATLHEVDAGLDTGPVLAAQRYPIGPEEPYHLVLRRGLDVCRELFERCLPLVAADPGWAGEPTPPVESVGGGYFGRKALDRLGRHRDAPGFSRATDLGFLAGYLPELAGALRATELQRDAGLT</sequence>